<dbReference type="EMBL" id="CP063169">
    <property type="protein sequence ID" value="QOR71047.1"/>
    <property type="molecule type" value="Genomic_DNA"/>
</dbReference>
<dbReference type="InterPro" id="IPR002491">
    <property type="entry name" value="ABC_transptr_periplasmic_BD"/>
</dbReference>
<dbReference type="SUPFAM" id="SSF53807">
    <property type="entry name" value="Helical backbone' metal receptor"/>
    <property type="match status" value="1"/>
</dbReference>
<evidence type="ECO:0000313" key="5">
    <source>
        <dbReference type="EMBL" id="QOR71047.1"/>
    </source>
</evidence>
<proteinExistence type="inferred from homology"/>
<evidence type="ECO:0000313" key="6">
    <source>
        <dbReference type="Proteomes" id="UP000593758"/>
    </source>
</evidence>
<feature type="compositionally biased region" description="Low complexity" evidence="2">
    <location>
        <begin position="28"/>
        <end position="65"/>
    </location>
</feature>
<dbReference type="Proteomes" id="UP000593758">
    <property type="component" value="Chromosome"/>
</dbReference>
<protein>
    <submittedName>
        <fullName evidence="5">ABC transporter substrate-binding protein</fullName>
    </submittedName>
</protein>
<feature type="region of interest" description="Disordered" evidence="2">
    <location>
        <begin position="28"/>
        <end position="76"/>
    </location>
</feature>
<keyword evidence="3" id="KW-0732">Signal</keyword>
<dbReference type="Gene3D" id="3.40.50.1980">
    <property type="entry name" value="Nitrogenase molybdenum iron protein domain"/>
    <property type="match status" value="2"/>
</dbReference>
<accession>A0A7M1SVE0</accession>
<organism evidence="5 6">
    <name type="scientific">Ruania alkalisoli</name>
    <dbReference type="NCBI Taxonomy" id="2779775"/>
    <lineage>
        <taxon>Bacteria</taxon>
        <taxon>Bacillati</taxon>
        <taxon>Actinomycetota</taxon>
        <taxon>Actinomycetes</taxon>
        <taxon>Micrococcales</taxon>
        <taxon>Ruaniaceae</taxon>
        <taxon>Ruania</taxon>
    </lineage>
</organism>
<dbReference type="PROSITE" id="PS50983">
    <property type="entry name" value="FE_B12_PBP"/>
    <property type="match status" value="1"/>
</dbReference>
<sequence>MRIPRSLRCLIAAVLALVTLTGCTGAGTAAGPAGSSPSVSPASPSSTSSQSPSSPSEDPDGAASPGPDPRTLVGPSSAAALPEVEPVAEGASPQLPVTTTGVDGVDATFTDISRLLALDLYGTLTETVIGLGLGDRLAGRSTSSTEASIADLPVVTQNGHELSVEAILGLDPTAVIMDTTMGPPEVPEQLRAAGIPVLVVTSERGVDLIADQITTVAQALGVPEAGSALVDRFDADLTEAQVYVEQVAGDWDPLRMVFLYVRGTGSVFFVMGEGSGGDDLIEHIGGIDAATDGGVSDIAPATAEAVIALQPEVILTMTGGLESTGGVPGLIERPGIAQTPAGASERVVDVADGDVLSFGPSFPAVLVALADAVYQP</sequence>
<feature type="signal peptide" evidence="3">
    <location>
        <begin position="1"/>
        <end position="29"/>
    </location>
</feature>
<dbReference type="PANTHER" id="PTHR30535">
    <property type="entry name" value="VITAMIN B12-BINDING PROTEIN"/>
    <property type="match status" value="1"/>
</dbReference>
<reference evidence="5 6" key="1">
    <citation type="submission" date="2020-10" db="EMBL/GenBank/DDBJ databases">
        <title>Haloactinobacterium sp. RN3S43, a bacterium isolated from saline soil.</title>
        <authorList>
            <person name="Sun J.-Q."/>
        </authorList>
    </citation>
    <scope>NUCLEOTIDE SEQUENCE [LARGE SCALE GENOMIC DNA]</scope>
    <source>
        <strain evidence="5 6">RN3S43</strain>
    </source>
</reference>
<dbReference type="PROSITE" id="PS51257">
    <property type="entry name" value="PROKAR_LIPOPROTEIN"/>
    <property type="match status" value="1"/>
</dbReference>
<evidence type="ECO:0000256" key="3">
    <source>
        <dbReference type="SAM" id="SignalP"/>
    </source>
</evidence>
<evidence type="ECO:0000256" key="1">
    <source>
        <dbReference type="ARBA" id="ARBA00008814"/>
    </source>
</evidence>
<feature type="chain" id="PRO_5032569611" evidence="3">
    <location>
        <begin position="30"/>
        <end position="376"/>
    </location>
</feature>
<dbReference type="PANTHER" id="PTHR30535:SF4">
    <property type="entry name" value="HEMIN-BINDING PERIPLASMIC PROTEIN HMUT"/>
    <property type="match status" value="1"/>
</dbReference>
<dbReference type="KEGG" id="halt:IM660_01660"/>
<dbReference type="AlphaFoldDB" id="A0A7M1SVE0"/>
<dbReference type="RefSeq" id="WP_193497716.1">
    <property type="nucleotide sequence ID" value="NZ_CP063169.1"/>
</dbReference>
<feature type="domain" description="Fe/B12 periplasmic-binding" evidence="4">
    <location>
        <begin position="116"/>
        <end position="376"/>
    </location>
</feature>
<comment type="similarity">
    <text evidence="1">Belongs to the bacterial solute-binding protein 8 family.</text>
</comment>
<dbReference type="InterPro" id="IPR050902">
    <property type="entry name" value="ABC_Transporter_SBP"/>
</dbReference>
<evidence type="ECO:0000259" key="4">
    <source>
        <dbReference type="PROSITE" id="PS50983"/>
    </source>
</evidence>
<keyword evidence="6" id="KW-1185">Reference proteome</keyword>
<evidence type="ECO:0000256" key="2">
    <source>
        <dbReference type="SAM" id="MobiDB-lite"/>
    </source>
</evidence>
<dbReference type="Pfam" id="PF01497">
    <property type="entry name" value="Peripla_BP_2"/>
    <property type="match status" value="1"/>
</dbReference>
<gene>
    <name evidence="5" type="ORF">IM660_01660</name>
</gene>
<name>A0A7M1SVE0_9MICO</name>